<evidence type="ECO:0000256" key="1">
    <source>
        <dbReference type="SAM" id="MobiDB-lite"/>
    </source>
</evidence>
<proteinExistence type="predicted"/>
<name>A0A8J2T4R4_ZYGB2</name>
<feature type="signal peptide" evidence="2">
    <location>
        <begin position="1"/>
        <end position="21"/>
    </location>
</feature>
<organism evidence="3 4">
    <name type="scientific">Zygosaccharomyces bailii (strain CLIB 213 / ATCC 58445 / CBS 680 / BCRC 21525 / NBRC 1098 / NCYC 1416 / NRRL Y-2227)</name>
    <dbReference type="NCBI Taxonomy" id="1333698"/>
    <lineage>
        <taxon>Eukaryota</taxon>
        <taxon>Fungi</taxon>
        <taxon>Dikarya</taxon>
        <taxon>Ascomycota</taxon>
        <taxon>Saccharomycotina</taxon>
        <taxon>Saccharomycetes</taxon>
        <taxon>Saccharomycetales</taxon>
        <taxon>Saccharomycetaceae</taxon>
        <taxon>Zygosaccharomyces</taxon>
    </lineage>
</organism>
<evidence type="ECO:0000313" key="3">
    <source>
        <dbReference type="EMBL" id="CDF88232.1"/>
    </source>
</evidence>
<sequence length="444" mass="52018">MFSFFWYGILFVHFFLLSSQASPVAKNNIQKAFETQDKICSMKYAEKEGSYKKMFEMLSGLEVPAYLKEYNKKPFTGFKVLRTYNVKFLNLALASSIDFIFCKEGKVQWIIKQPLQEDLNWSVPLCVYTPHLVHEMQSRKGSEKKSFNTKRSSPRNDAQNDLSNFHCFKLARRKKYTNRKASFFYPRSWIGGIFYCDLTDDMKRETLNRMHENLVFKRGMGEKICTRKNSIPLVPLQSDDYSKNWLEFGILKQDKSPFRTFCPQITKYVPYINTPNDALSRLNFENCNVSAVSAPHMWRKSIRDEALSIFQKNKAYSHAKEPWYSEIEVEEDYKITSEDISLWEELMERTMDELGSVANLANKSFLSSSPIDIKSHVTSKGLLKKILKKIETKIWNRLQLHDKIISIVGDNPQSLENLGGEWENLQMNREKFDYLYEISSELNK</sequence>
<dbReference type="Proteomes" id="UP000019375">
    <property type="component" value="Unassembled WGS sequence"/>
</dbReference>
<feature type="chain" id="PRO_5035284024" evidence="2">
    <location>
        <begin position="22"/>
        <end position="444"/>
    </location>
</feature>
<feature type="compositionally biased region" description="Polar residues" evidence="1">
    <location>
        <begin position="149"/>
        <end position="160"/>
    </location>
</feature>
<keyword evidence="4" id="KW-1185">Reference proteome</keyword>
<reference evidence="4" key="1">
    <citation type="journal article" date="2013" name="Genome Announc.">
        <title>Genome sequence of the food spoilage yeast Zygosaccharomyces bailii CLIB 213(T).</title>
        <authorList>
            <person name="Galeote V."/>
            <person name="Bigey F."/>
            <person name="Devillers H."/>
            <person name="Neuveglise C."/>
            <person name="Dequin S."/>
        </authorList>
    </citation>
    <scope>NUCLEOTIDE SEQUENCE [LARGE SCALE GENOMIC DNA]</scope>
    <source>
        <strain evidence="4">CLIB 213 / ATCC 58445 / CBS 680 / CCRC 21525 / NBRC 1098 / NCYC 1416 / NRRL Y-2227</strain>
    </source>
</reference>
<protein>
    <submittedName>
        <fullName evidence="3">BN860_05270g1_1</fullName>
    </submittedName>
</protein>
<feature type="compositionally biased region" description="Basic and acidic residues" evidence="1">
    <location>
        <begin position="137"/>
        <end position="146"/>
    </location>
</feature>
<dbReference type="OrthoDB" id="4024574at2759"/>
<keyword evidence="2" id="KW-0732">Signal</keyword>
<feature type="region of interest" description="Disordered" evidence="1">
    <location>
        <begin position="137"/>
        <end position="160"/>
    </location>
</feature>
<dbReference type="AlphaFoldDB" id="A0A8J2T4R4"/>
<gene>
    <name evidence="3" type="ORF">BN860_05270g</name>
</gene>
<dbReference type="EMBL" id="HG316455">
    <property type="protein sequence ID" value="CDF88232.1"/>
    <property type="molecule type" value="Genomic_DNA"/>
</dbReference>
<accession>A0A8J2T4R4</accession>
<evidence type="ECO:0000313" key="4">
    <source>
        <dbReference type="Proteomes" id="UP000019375"/>
    </source>
</evidence>
<evidence type="ECO:0000256" key="2">
    <source>
        <dbReference type="SAM" id="SignalP"/>
    </source>
</evidence>